<organism evidence="2 3">
    <name type="scientific">Brevibacillus laterosporus</name>
    <name type="common">Bacillus laterosporus</name>
    <dbReference type="NCBI Taxonomy" id="1465"/>
    <lineage>
        <taxon>Bacteria</taxon>
        <taxon>Bacillati</taxon>
        <taxon>Bacillota</taxon>
        <taxon>Bacilli</taxon>
        <taxon>Bacillales</taxon>
        <taxon>Paenibacillaceae</taxon>
        <taxon>Brevibacillus</taxon>
    </lineage>
</organism>
<gene>
    <name evidence="2" type="ORF">O0554_27790</name>
</gene>
<feature type="non-terminal residue" evidence="2">
    <location>
        <position position="1"/>
    </location>
</feature>
<comment type="caution">
    <text evidence="2">The sequence shown here is derived from an EMBL/GenBank/DDBJ whole genome shotgun (WGS) entry which is preliminary data.</text>
</comment>
<proteinExistence type="predicted"/>
<dbReference type="AlphaFoldDB" id="A0AAP3DLD7"/>
<sequence length="84" mass="8663">ITAATSANIAHIDDAYILASSDLSKVTIDESGNVVGVDSVIQSLVETKPFLIAQTKKEPSTIGGPSGYGNDTGVKTLEAQLEEA</sequence>
<dbReference type="InterPro" id="IPR009636">
    <property type="entry name" value="SCAF"/>
</dbReference>
<dbReference type="EMBL" id="JAPTNE010000201">
    <property type="protein sequence ID" value="MCZ0810594.1"/>
    <property type="molecule type" value="Genomic_DNA"/>
</dbReference>
<reference evidence="2" key="1">
    <citation type="submission" date="2022-09" db="EMBL/GenBank/DDBJ databases">
        <title>Genome analysis and characterization of larvicidal activity of Brevibacillus strains.</title>
        <authorList>
            <person name="Patrusheva E.V."/>
            <person name="Izotova A.O."/>
            <person name="Toshchakov S.V."/>
            <person name="Sineoky S.P."/>
        </authorList>
    </citation>
    <scope>NUCLEOTIDE SEQUENCE</scope>
    <source>
        <strain evidence="2">VKPM_B-13247</strain>
    </source>
</reference>
<evidence type="ECO:0000256" key="1">
    <source>
        <dbReference type="SAM" id="MobiDB-lite"/>
    </source>
</evidence>
<feature type="region of interest" description="Disordered" evidence="1">
    <location>
        <begin position="56"/>
        <end position="75"/>
    </location>
</feature>
<dbReference type="Proteomes" id="UP001077662">
    <property type="component" value="Unassembled WGS sequence"/>
</dbReference>
<feature type="non-terminal residue" evidence="2">
    <location>
        <position position="84"/>
    </location>
</feature>
<evidence type="ECO:0000313" key="3">
    <source>
        <dbReference type="Proteomes" id="UP001077662"/>
    </source>
</evidence>
<accession>A0AAP3DLD7</accession>
<dbReference type="Pfam" id="PF06810">
    <property type="entry name" value="Phage_scaffold"/>
    <property type="match status" value="1"/>
</dbReference>
<name>A0AAP3DLD7_BRELA</name>
<evidence type="ECO:0000313" key="2">
    <source>
        <dbReference type="EMBL" id="MCZ0810594.1"/>
    </source>
</evidence>
<protein>
    <submittedName>
        <fullName evidence="2">Uncharacterized protein</fullName>
    </submittedName>
</protein>